<evidence type="ECO:0000313" key="8">
    <source>
        <dbReference type="Proteomes" id="UP000251314"/>
    </source>
</evidence>
<dbReference type="Proteomes" id="UP000251314">
    <property type="component" value="Unassembled WGS sequence"/>
</dbReference>
<dbReference type="EMBL" id="RCMV01002753">
    <property type="protein sequence ID" value="KAG3201344.1"/>
    <property type="molecule type" value="Genomic_DNA"/>
</dbReference>
<dbReference type="Proteomes" id="UP000774804">
    <property type="component" value="Unassembled WGS sequence"/>
</dbReference>
<dbReference type="OrthoDB" id="89715at2759"/>
<evidence type="ECO:0000313" key="5">
    <source>
        <dbReference type="EMBL" id="KAG2965317.1"/>
    </source>
</evidence>
<reference evidence="2" key="2">
    <citation type="submission" date="2018-10" db="EMBL/GenBank/DDBJ databases">
        <title>Effector identification in a new, highly contiguous assembly of the strawberry crown rot pathogen Phytophthora cactorum.</title>
        <authorList>
            <person name="Armitage A.D."/>
            <person name="Nellist C.F."/>
            <person name="Bates H."/>
            <person name="Vickerstaff R.J."/>
            <person name="Harrison R.J."/>
        </authorList>
    </citation>
    <scope>NUCLEOTIDE SEQUENCE</scope>
    <source>
        <strain evidence="2">15-7</strain>
        <strain evidence="3">4032</strain>
        <strain evidence="4">4040</strain>
        <strain evidence="5">P415</strain>
        <strain evidence="6">P421</strain>
    </source>
</reference>
<dbReference type="EMBL" id="RCML01001120">
    <property type="protein sequence ID" value="KAG2965317.1"/>
    <property type="molecule type" value="Genomic_DNA"/>
</dbReference>
<evidence type="ECO:0000313" key="7">
    <source>
        <dbReference type="EMBL" id="RAW20708.1"/>
    </source>
</evidence>
<dbReference type="AlphaFoldDB" id="A0A329RBS0"/>
<evidence type="ECO:0000313" key="6">
    <source>
        <dbReference type="EMBL" id="KAG3201344.1"/>
    </source>
</evidence>
<name>A0A329RBS0_9STRA</name>
<proteinExistence type="predicted"/>
<dbReference type="EMBL" id="MJFZ01002481">
    <property type="protein sequence ID" value="RAW20708.1"/>
    <property type="molecule type" value="Genomic_DNA"/>
</dbReference>
<keyword evidence="8" id="KW-1185">Reference proteome</keyword>
<evidence type="ECO:0000313" key="2">
    <source>
        <dbReference type="EMBL" id="KAG2861438.1"/>
    </source>
</evidence>
<dbReference type="EMBL" id="RCMK01000172">
    <property type="protein sequence ID" value="KAG2945856.1"/>
    <property type="molecule type" value="Genomic_DNA"/>
</dbReference>
<evidence type="ECO:0000313" key="3">
    <source>
        <dbReference type="EMBL" id="KAG2929307.1"/>
    </source>
</evidence>
<protein>
    <submittedName>
        <fullName evidence="7">Uncharacterized protein</fullName>
    </submittedName>
</protein>
<dbReference type="EMBL" id="RCMG01000155">
    <property type="protein sequence ID" value="KAG2861438.1"/>
    <property type="molecule type" value="Genomic_DNA"/>
</dbReference>
<evidence type="ECO:0000256" key="1">
    <source>
        <dbReference type="SAM" id="MobiDB-lite"/>
    </source>
</evidence>
<sequence length="155" mass="16736">MKWCLESVIVPRHSFIRPELIVEPSVPSYPVDPLPLVPKTTDWLAEAAALERRQPWRAAWVFAPFDHPYNTTYVPCHHGAPIFCSRTADPIAIGQAIMADQSLTPAQLAPDWQRRFFSAPGSPRQSSAAASAGGGNDGSSASEAPPVAHASPPDE</sequence>
<comment type="caution">
    <text evidence="7">The sequence shown here is derived from an EMBL/GenBank/DDBJ whole genome shotgun (WGS) entry which is preliminary data.</text>
</comment>
<dbReference type="Proteomes" id="UP000697107">
    <property type="component" value="Unassembled WGS sequence"/>
</dbReference>
<reference evidence="7 8" key="1">
    <citation type="submission" date="2018-01" db="EMBL/GenBank/DDBJ databases">
        <title>Draft genome of the strawberry crown rot pathogen Phytophthora cactorum.</title>
        <authorList>
            <person name="Armitage A.D."/>
            <person name="Lysoe E."/>
            <person name="Nellist C.F."/>
            <person name="Harrison R.J."/>
            <person name="Brurberg M.B."/>
        </authorList>
    </citation>
    <scope>NUCLEOTIDE SEQUENCE [LARGE SCALE GENOMIC DNA]</scope>
    <source>
        <strain evidence="7 8">10300</strain>
    </source>
</reference>
<dbReference type="Proteomes" id="UP000760860">
    <property type="component" value="Unassembled WGS sequence"/>
</dbReference>
<accession>A0A329RBS0</accession>
<feature type="region of interest" description="Disordered" evidence="1">
    <location>
        <begin position="114"/>
        <end position="155"/>
    </location>
</feature>
<evidence type="ECO:0000313" key="4">
    <source>
        <dbReference type="EMBL" id="KAG2945856.1"/>
    </source>
</evidence>
<dbReference type="EMBL" id="RCMI01000159">
    <property type="protein sequence ID" value="KAG2929307.1"/>
    <property type="molecule type" value="Genomic_DNA"/>
</dbReference>
<dbReference type="Proteomes" id="UP000736787">
    <property type="component" value="Unassembled WGS sequence"/>
</dbReference>
<feature type="compositionally biased region" description="Low complexity" evidence="1">
    <location>
        <begin position="118"/>
        <end position="131"/>
    </location>
</feature>
<dbReference type="Proteomes" id="UP000735874">
    <property type="component" value="Unassembled WGS sequence"/>
</dbReference>
<dbReference type="VEuPathDB" id="FungiDB:PC110_g22849"/>
<organism evidence="7 8">
    <name type="scientific">Phytophthora cactorum</name>
    <dbReference type="NCBI Taxonomy" id="29920"/>
    <lineage>
        <taxon>Eukaryota</taxon>
        <taxon>Sar</taxon>
        <taxon>Stramenopiles</taxon>
        <taxon>Oomycota</taxon>
        <taxon>Peronosporomycetes</taxon>
        <taxon>Peronosporales</taxon>
        <taxon>Peronosporaceae</taxon>
        <taxon>Phytophthora</taxon>
    </lineage>
</organism>
<gene>
    <name evidence="7" type="ORF">PC110_g22849</name>
    <name evidence="2" type="ORF">PC113_g7179</name>
    <name evidence="3" type="ORF">PC115_g6914</name>
    <name evidence="4" type="ORF">PC117_g8101</name>
    <name evidence="5" type="ORF">PC118_g19828</name>
    <name evidence="6" type="ORF">PC129_g23546</name>
</gene>